<dbReference type="RefSeq" id="WP_183387117.1">
    <property type="nucleotide sequence ID" value="NZ_JACHXM010000005.1"/>
</dbReference>
<gene>
    <name evidence="1" type="ORF">FHR96_001591</name>
</gene>
<reference evidence="1 2" key="1">
    <citation type="submission" date="2020-08" db="EMBL/GenBank/DDBJ databases">
        <title>Genomic Encyclopedia of Type Strains, Phase III (KMG-III): the genomes of soil and plant-associated and newly described type strains.</title>
        <authorList>
            <person name="Whitman W."/>
        </authorList>
    </citation>
    <scope>NUCLEOTIDE SEQUENCE [LARGE SCALE GENOMIC DNA]</scope>
    <source>
        <strain evidence="1 2">CECT 5995</strain>
    </source>
</reference>
<dbReference type="Proteomes" id="UP000525987">
    <property type="component" value="Unassembled WGS sequence"/>
</dbReference>
<dbReference type="EMBL" id="JACHXM010000005">
    <property type="protein sequence ID" value="MBB3140726.1"/>
    <property type="molecule type" value="Genomic_DNA"/>
</dbReference>
<sequence length="177" mass="19750">MPVNSPASSRLKLLALFAVFLLPMAVAWGMVEWRWGIPEGRTAHGRLTPDLPPLADWPLSGVAKQGEDDWLLAFDCPAPCGEQADRWWRLHRALGRDAHRVSRLRLGGPGAALPGAATAEWTEEATWRAPGRLWVFDPRGKPVLEYASEVETSLVLEDLERLLKRNPAPPDARLHRE</sequence>
<organism evidence="1 2">
    <name type="scientific">Halomonas organivorans</name>
    <dbReference type="NCBI Taxonomy" id="257772"/>
    <lineage>
        <taxon>Bacteria</taxon>
        <taxon>Pseudomonadati</taxon>
        <taxon>Pseudomonadota</taxon>
        <taxon>Gammaproteobacteria</taxon>
        <taxon>Oceanospirillales</taxon>
        <taxon>Halomonadaceae</taxon>
        <taxon>Halomonas</taxon>
    </lineage>
</organism>
<comment type="caution">
    <text evidence="1">The sequence shown here is derived from an EMBL/GenBank/DDBJ whole genome shotgun (WGS) entry which is preliminary data.</text>
</comment>
<dbReference type="AlphaFoldDB" id="A0A7W5BX10"/>
<proteinExistence type="predicted"/>
<accession>A0A7W5BX10</accession>
<evidence type="ECO:0000313" key="1">
    <source>
        <dbReference type="EMBL" id="MBB3140726.1"/>
    </source>
</evidence>
<evidence type="ECO:0000313" key="2">
    <source>
        <dbReference type="Proteomes" id="UP000525987"/>
    </source>
</evidence>
<keyword evidence="2" id="KW-1185">Reference proteome</keyword>
<name>A0A7W5BX10_9GAMM</name>
<protein>
    <submittedName>
        <fullName evidence="1">Uncharacterized protein</fullName>
    </submittedName>
</protein>